<dbReference type="RefSeq" id="WP_068999562.1">
    <property type="nucleotide sequence ID" value="NZ_MDTQ01000001.1"/>
</dbReference>
<dbReference type="PANTHER" id="PTHR16128">
    <property type="entry name" value="FAD/NAD(P)-BINDING OXIDOREDUCTASE FAMILY PROTEIN"/>
    <property type="match status" value="1"/>
</dbReference>
<dbReference type="GO" id="GO:0016491">
    <property type="term" value="F:oxidoreductase activity"/>
    <property type="evidence" value="ECO:0007669"/>
    <property type="project" value="InterPro"/>
</dbReference>
<sequence>MSTFAIIGAGLSGMACAHVLQDAGHSVTLFDKARGPGGRMASRRRQWPLADGLTPPFTFDIGAQFLTARDDAFRAQCAQWAEQGVMAQWDDPDHQAHETRWVGIPRMSAITRQMAEGLEIVDDCRISALHREAEGWRLTSDDPEAPQTLGSQVFDQVVFATPSPQSIPLLSAHSSTLTQALQQVEMLPCWTVYIAFDQLLPLDREWDQPEHDDVIQWWAGEHHKPGRGEPPRLIIQATAQWSQTHLEEDPETIQTQLVEHWQALTGQALPAIGLIGAHRWRYAKPQQALGVDWLNDGSLSVCGDACLGGRVESAWCSGHRLGQHLSTQE</sequence>
<dbReference type="Gene3D" id="3.90.660.10">
    <property type="match status" value="1"/>
</dbReference>
<name>A0A1E2VC35_9GAMM</name>
<dbReference type="Proteomes" id="UP000094291">
    <property type="component" value="Unassembled WGS sequence"/>
</dbReference>
<keyword evidence="3" id="KW-1185">Reference proteome</keyword>
<dbReference type="EMBL" id="MDTQ01000001">
    <property type="protein sequence ID" value="ODC04578.1"/>
    <property type="molecule type" value="Genomic_DNA"/>
</dbReference>
<evidence type="ECO:0000313" key="3">
    <source>
        <dbReference type="Proteomes" id="UP000094291"/>
    </source>
</evidence>
<gene>
    <name evidence="2" type="ORF">BFW38_14600</name>
</gene>
<dbReference type="InterPro" id="IPR036188">
    <property type="entry name" value="FAD/NAD-bd_sf"/>
</dbReference>
<evidence type="ECO:0000313" key="2">
    <source>
        <dbReference type="EMBL" id="ODC04578.1"/>
    </source>
</evidence>
<dbReference type="Pfam" id="PF01593">
    <property type="entry name" value="Amino_oxidase"/>
    <property type="match status" value="1"/>
</dbReference>
<reference evidence="2 3" key="1">
    <citation type="submission" date="2016-08" db="EMBL/GenBank/DDBJ databases">
        <authorList>
            <person name="Seilhamer J.J."/>
        </authorList>
    </citation>
    <scope>NUCLEOTIDE SEQUENCE [LARGE SCALE GENOMIC DNA]</scope>
    <source>
        <strain evidence="2 3">PH27A</strain>
    </source>
</reference>
<dbReference type="InterPro" id="IPR002937">
    <property type="entry name" value="Amino_oxidase"/>
</dbReference>
<dbReference type="AlphaFoldDB" id="A0A1E2VC35"/>
<dbReference type="SUPFAM" id="SSF51905">
    <property type="entry name" value="FAD/NAD(P)-binding domain"/>
    <property type="match status" value="1"/>
</dbReference>
<evidence type="ECO:0000259" key="1">
    <source>
        <dbReference type="Pfam" id="PF01593"/>
    </source>
</evidence>
<organism evidence="2 3">
    <name type="scientific">Terasakiispira papahanaumokuakeensis</name>
    <dbReference type="NCBI Taxonomy" id="197479"/>
    <lineage>
        <taxon>Bacteria</taxon>
        <taxon>Pseudomonadati</taxon>
        <taxon>Pseudomonadota</taxon>
        <taxon>Gammaproteobacteria</taxon>
        <taxon>Oceanospirillales</taxon>
        <taxon>Terasakiispira</taxon>
    </lineage>
</organism>
<comment type="caution">
    <text evidence="2">The sequence shown here is derived from an EMBL/GenBank/DDBJ whole genome shotgun (WGS) entry which is preliminary data.</text>
</comment>
<dbReference type="PANTHER" id="PTHR16128:SF5">
    <property type="entry name" value="FAD_NAD(P)-BINDING OXIDOREDUCTASE FAMILY PROTEIN"/>
    <property type="match status" value="1"/>
</dbReference>
<dbReference type="Pfam" id="PF13450">
    <property type="entry name" value="NAD_binding_8"/>
    <property type="match status" value="1"/>
</dbReference>
<accession>A0A1E2VC35</accession>
<dbReference type="Gene3D" id="3.50.50.60">
    <property type="entry name" value="FAD/NAD(P)-binding domain"/>
    <property type="match status" value="1"/>
</dbReference>
<proteinExistence type="predicted"/>
<dbReference type="STRING" id="197479.BFW38_14600"/>
<protein>
    <recommendedName>
        <fullName evidence="1">Amine oxidase domain-containing protein</fullName>
    </recommendedName>
</protein>
<feature type="domain" description="Amine oxidase" evidence="1">
    <location>
        <begin position="106"/>
        <end position="320"/>
    </location>
</feature>